<feature type="domain" description="Lipid/polyisoprenoid-binding YceI-like" evidence="2">
    <location>
        <begin position="43"/>
        <end position="178"/>
    </location>
</feature>
<dbReference type="AlphaFoldDB" id="A0A7X8SLX3"/>
<keyword evidence="1" id="KW-0732">Signal</keyword>
<accession>A0A7X8SLX3</accession>
<dbReference type="SUPFAM" id="SSF101874">
    <property type="entry name" value="YceI-like"/>
    <property type="match status" value="1"/>
</dbReference>
<dbReference type="InterPro" id="IPR007372">
    <property type="entry name" value="Lipid/polyisoprenoid-bd_YceI"/>
</dbReference>
<keyword evidence="4" id="KW-1185">Reference proteome</keyword>
<dbReference type="Pfam" id="PF04264">
    <property type="entry name" value="YceI"/>
    <property type="match status" value="1"/>
</dbReference>
<name>A0A7X8SLX3_9BACT</name>
<dbReference type="Gene3D" id="2.40.128.110">
    <property type="entry name" value="Lipid/polyisoprenoid-binding, YceI-like"/>
    <property type="match status" value="1"/>
</dbReference>
<proteinExistence type="predicted"/>
<feature type="chain" id="PRO_5030762069" evidence="1">
    <location>
        <begin position="26"/>
        <end position="213"/>
    </location>
</feature>
<dbReference type="EMBL" id="JABAIL010000004">
    <property type="protein sequence ID" value="NLR92557.1"/>
    <property type="molecule type" value="Genomic_DNA"/>
</dbReference>
<feature type="signal peptide" evidence="1">
    <location>
        <begin position="1"/>
        <end position="25"/>
    </location>
</feature>
<evidence type="ECO:0000256" key="1">
    <source>
        <dbReference type="SAM" id="SignalP"/>
    </source>
</evidence>
<dbReference type="Proteomes" id="UP000585050">
    <property type="component" value="Unassembled WGS sequence"/>
</dbReference>
<evidence type="ECO:0000259" key="2">
    <source>
        <dbReference type="Pfam" id="PF04264"/>
    </source>
</evidence>
<dbReference type="RefSeq" id="WP_168883265.1">
    <property type="nucleotide sequence ID" value="NZ_JABAIL010000004.1"/>
</dbReference>
<evidence type="ECO:0000313" key="4">
    <source>
        <dbReference type="Proteomes" id="UP000585050"/>
    </source>
</evidence>
<sequence length="213" mass="22485">MKNLAKGLIGILLLSAVACSSPSNSSKEETSNKKEVATESASYSYDAAATQVAFTAFKTTDKVPVGGKFMQFEATPAEASVSNPIDILNNLKFSIPVSSIETNDKGRNGKIVKYFFGTLASTENISGVIKSVSNGKALVSITMNNITKDVELTAKASDNVVLVKGAIDVANWDGIGAIDALNKICYDLHKGADGKSKLWSEVDLVIKSKLASN</sequence>
<protein>
    <submittedName>
        <fullName evidence="3">YceI family protein</fullName>
    </submittedName>
</protein>
<gene>
    <name evidence="3" type="ORF">HGP29_15170</name>
</gene>
<organism evidence="3 4">
    <name type="scientific">Flammeovirga agarivorans</name>
    <dbReference type="NCBI Taxonomy" id="2726742"/>
    <lineage>
        <taxon>Bacteria</taxon>
        <taxon>Pseudomonadati</taxon>
        <taxon>Bacteroidota</taxon>
        <taxon>Cytophagia</taxon>
        <taxon>Cytophagales</taxon>
        <taxon>Flammeovirgaceae</taxon>
        <taxon>Flammeovirga</taxon>
    </lineage>
</organism>
<dbReference type="PROSITE" id="PS51257">
    <property type="entry name" value="PROKAR_LIPOPROTEIN"/>
    <property type="match status" value="1"/>
</dbReference>
<comment type="caution">
    <text evidence="3">The sequence shown here is derived from an EMBL/GenBank/DDBJ whole genome shotgun (WGS) entry which is preliminary data.</text>
</comment>
<dbReference type="InterPro" id="IPR036761">
    <property type="entry name" value="TTHA0802/YceI-like_sf"/>
</dbReference>
<evidence type="ECO:0000313" key="3">
    <source>
        <dbReference type="EMBL" id="NLR92557.1"/>
    </source>
</evidence>
<reference evidence="3 4" key="1">
    <citation type="submission" date="2020-04" db="EMBL/GenBank/DDBJ databases">
        <title>Flammeovirga sp. SR4, a novel species isolated from seawater.</title>
        <authorList>
            <person name="Wang X."/>
        </authorList>
    </citation>
    <scope>NUCLEOTIDE SEQUENCE [LARGE SCALE GENOMIC DNA]</scope>
    <source>
        <strain evidence="3 4">SR4</strain>
    </source>
</reference>